<dbReference type="Proteomes" id="UP001597373">
    <property type="component" value="Unassembled WGS sequence"/>
</dbReference>
<sequence>MTADAQSPVSFMFQVNRLPKNGADVTLEADEAQRAELARIHDLLSVEAFTAELSVKKWKADGVMVKGRVRARITQQCVVTLDPILSHIDEEITAIFVPETSKLARHLDETEIILNPEAEDLPETYSDDSIDLGALAEEFFTLGIDPYPRKEGITLEEALGGEVEEKRGPLYEQLKKLGGGN</sequence>
<keyword evidence="2" id="KW-1185">Reference proteome</keyword>
<gene>
    <name evidence="1" type="ORF">ACFSMZ_09830</name>
</gene>
<name>A0ABW5DI36_9HYPH</name>
<proteinExistence type="predicted"/>
<evidence type="ECO:0000313" key="2">
    <source>
        <dbReference type="Proteomes" id="UP001597373"/>
    </source>
</evidence>
<comment type="caution">
    <text evidence="1">The sequence shown here is derived from an EMBL/GenBank/DDBJ whole genome shotgun (WGS) entry which is preliminary data.</text>
</comment>
<accession>A0ABW5DI36</accession>
<protein>
    <submittedName>
        <fullName evidence="1">DUF177 domain-containing protein</fullName>
    </submittedName>
</protein>
<evidence type="ECO:0000313" key="1">
    <source>
        <dbReference type="EMBL" id="MFD2260064.1"/>
    </source>
</evidence>
<organism evidence="1 2">
    <name type="scientific">Chelativorans composti</name>
    <dbReference type="NCBI Taxonomy" id="768533"/>
    <lineage>
        <taxon>Bacteria</taxon>
        <taxon>Pseudomonadati</taxon>
        <taxon>Pseudomonadota</taxon>
        <taxon>Alphaproteobacteria</taxon>
        <taxon>Hyphomicrobiales</taxon>
        <taxon>Phyllobacteriaceae</taxon>
        <taxon>Chelativorans</taxon>
    </lineage>
</organism>
<dbReference type="Pfam" id="PF02620">
    <property type="entry name" value="YceD"/>
    <property type="match status" value="1"/>
</dbReference>
<dbReference type="EMBL" id="JBHUIR010000034">
    <property type="protein sequence ID" value="MFD2260064.1"/>
    <property type="molecule type" value="Genomic_DNA"/>
</dbReference>
<dbReference type="InterPro" id="IPR003772">
    <property type="entry name" value="YceD"/>
</dbReference>
<dbReference type="RefSeq" id="WP_345100619.1">
    <property type="nucleotide sequence ID" value="NZ_BAABGS010000075.1"/>
</dbReference>
<reference evidence="2" key="1">
    <citation type="journal article" date="2019" name="Int. J. Syst. Evol. Microbiol.">
        <title>The Global Catalogue of Microorganisms (GCM) 10K type strain sequencing project: providing services to taxonomists for standard genome sequencing and annotation.</title>
        <authorList>
            <consortium name="The Broad Institute Genomics Platform"/>
            <consortium name="The Broad Institute Genome Sequencing Center for Infectious Disease"/>
            <person name="Wu L."/>
            <person name="Ma J."/>
        </authorList>
    </citation>
    <scope>NUCLEOTIDE SEQUENCE [LARGE SCALE GENOMIC DNA]</scope>
    <source>
        <strain evidence="2">KCTC 23707</strain>
    </source>
</reference>